<dbReference type="EMBL" id="JAADZA010000081">
    <property type="protein sequence ID" value="NEV15327.1"/>
    <property type="molecule type" value="Genomic_DNA"/>
</dbReference>
<dbReference type="Proteomes" id="UP000471190">
    <property type="component" value="Unassembled WGS sequence"/>
</dbReference>
<reference evidence="1 4" key="2">
    <citation type="submission" date="2020-08" db="EMBL/GenBank/DDBJ databases">
        <title>Genomic Encyclopedia of Type Strains, Phase IV (KMG-V): Genome sequencing to study the core and pangenomes of soil and plant-associated prokaryotes.</title>
        <authorList>
            <person name="Whitman W."/>
        </authorList>
    </citation>
    <scope>NUCLEOTIDE SEQUENCE [LARGE SCALE GENOMIC DNA]</scope>
    <source>
        <strain evidence="1 4">SEMIA 4059</strain>
    </source>
</reference>
<name>A0A6P1CEQ9_RHITR</name>
<protein>
    <submittedName>
        <fullName evidence="2">Uncharacterized protein</fullName>
    </submittedName>
</protein>
<sequence>MRSILPGHVPASATLADGAVRRQGRQAMVAANNLSHRINPAEGRPLFFSRRRRRRRLEAIRQYGEAILGLDLAVDDSRYDLISFLLGAAPGPSLQAWWRRVS</sequence>
<reference evidence="2 3" key="1">
    <citation type="submission" date="2020-02" db="EMBL/GenBank/DDBJ databases">
        <title>Draft genome sequence of Rhizobium tropici.</title>
        <authorList>
            <person name="Khayi S."/>
            <person name="Jemo M."/>
        </authorList>
    </citation>
    <scope>NUCLEOTIDE SEQUENCE [LARGE SCALE GENOMIC DNA]</scope>
    <source>
        <strain evidence="2 3">A12</strain>
        <plasmid evidence="2">pA12b</plasmid>
    </source>
</reference>
<dbReference type="EMBL" id="JACHBF010000045">
    <property type="protein sequence ID" value="MBB6495835.1"/>
    <property type="molecule type" value="Genomic_DNA"/>
</dbReference>
<dbReference type="AlphaFoldDB" id="A0A6P1CEQ9"/>
<evidence type="ECO:0000313" key="4">
    <source>
        <dbReference type="Proteomes" id="UP000526625"/>
    </source>
</evidence>
<gene>
    <name evidence="1" type="ORF">GGD45_006301</name>
    <name evidence="2" type="ORF">GXW80_30750</name>
</gene>
<geneLocation type="plasmid" evidence="2">
    <name>pA12b</name>
</geneLocation>
<evidence type="ECO:0000313" key="3">
    <source>
        <dbReference type="Proteomes" id="UP000471190"/>
    </source>
</evidence>
<dbReference type="Proteomes" id="UP000526625">
    <property type="component" value="Unassembled WGS sequence"/>
</dbReference>
<dbReference type="RefSeq" id="WP_135488301.1">
    <property type="nucleotide sequence ID" value="NZ_JAADZA010000081.1"/>
</dbReference>
<keyword evidence="4" id="KW-1185">Reference proteome</keyword>
<organism evidence="2 3">
    <name type="scientific">Rhizobium tropici</name>
    <dbReference type="NCBI Taxonomy" id="398"/>
    <lineage>
        <taxon>Bacteria</taxon>
        <taxon>Pseudomonadati</taxon>
        <taxon>Pseudomonadota</taxon>
        <taxon>Alphaproteobacteria</taxon>
        <taxon>Hyphomicrobiales</taxon>
        <taxon>Rhizobiaceae</taxon>
        <taxon>Rhizobium/Agrobacterium group</taxon>
        <taxon>Rhizobium</taxon>
    </lineage>
</organism>
<keyword evidence="2" id="KW-0614">Plasmid</keyword>
<comment type="caution">
    <text evidence="2">The sequence shown here is derived from an EMBL/GenBank/DDBJ whole genome shotgun (WGS) entry which is preliminary data.</text>
</comment>
<proteinExistence type="predicted"/>
<accession>A0A6P1CEQ9</accession>
<evidence type="ECO:0000313" key="1">
    <source>
        <dbReference type="EMBL" id="MBB6495835.1"/>
    </source>
</evidence>
<evidence type="ECO:0000313" key="2">
    <source>
        <dbReference type="EMBL" id="NEV15327.1"/>
    </source>
</evidence>